<dbReference type="EMBL" id="BDQF01000010">
    <property type="protein sequence ID" value="GAW80901.1"/>
    <property type="molecule type" value="Genomic_DNA"/>
</dbReference>
<feature type="compositionally biased region" description="Acidic residues" evidence="1">
    <location>
        <begin position="3927"/>
        <end position="3952"/>
    </location>
</feature>
<feature type="compositionally biased region" description="Low complexity" evidence="1">
    <location>
        <begin position="3911"/>
        <end position="3920"/>
    </location>
</feature>
<comment type="caution">
    <text evidence="2">The sequence shown here is derived from an EMBL/GenBank/DDBJ whole genome shotgun (WGS) entry which is preliminary data.</text>
</comment>
<feature type="compositionally biased region" description="Basic and acidic residues" evidence="1">
    <location>
        <begin position="3395"/>
        <end position="3428"/>
    </location>
</feature>
<keyword evidence="3" id="KW-1185">Reference proteome</keyword>
<feature type="compositionally biased region" description="Basic and acidic residues" evidence="1">
    <location>
        <begin position="3756"/>
        <end position="3772"/>
    </location>
</feature>
<feature type="compositionally biased region" description="Low complexity" evidence="1">
    <location>
        <begin position="4062"/>
        <end position="4072"/>
    </location>
</feature>
<name>A0A1Y1JED9_PLAGO</name>
<feature type="region of interest" description="Disordered" evidence="1">
    <location>
        <begin position="4634"/>
        <end position="4663"/>
    </location>
</feature>
<evidence type="ECO:0000313" key="2">
    <source>
        <dbReference type="EMBL" id="GAW80901.1"/>
    </source>
</evidence>
<dbReference type="OrthoDB" id="392230at2759"/>
<dbReference type="OMA" id="EEWYSIA"/>
<organism evidence="2 3">
    <name type="scientific">Plasmodium gonderi</name>
    <dbReference type="NCBI Taxonomy" id="77519"/>
    <lineage>
        <taxon>Eukaryota</taxon>
        <taxon>Sar</taxon>
        <taxon>Alveolata</taxon>
        <taxon>Apicomplexa</taxon>
        <taxon>Aconoidasida</taxon>
        <taxon>Haemosporida</taxon>
        <taxon>Plasmodiidae</taxon>
        <taxon>Plasmodium</taxon>
        <taxon>Plasmodium (Plasmodium)</taxon>
    </lineage>
</organism>
<feature type="compositionally biased region" description="Polar residues" evidence="1">
    <location>
        <begin position="630"/>
        <end position="641"/>
    </location>
</feature>
<feature type="region of interest" description="Disordered" evidence="1">
    <location>
        <begin position="3682"/>
        <end position="3709"/>
    </location>
</feature>
<sequence>MLVQKYSYGGLLNLHKLLSNASINIIEEIKINRVSDFITKLHESRKYNENVYDKFTNSCTSFVEKLYTETYLDIDKSLTQLNELLIKEVKYLLLTKNNIVSEASKMKEENFKKNLVDKLYEEFLQQEKSEKDENSVLYFNKINMAYKLRSFINLSSVDDPEANEIILSLIQMDTSNITIDHKSVLKNFDEILKSPKPYTLLKTFFRGSEEVINDSFLRTYWICLKNLLQYFKSYNSHVLPILGEDFRYDIFKYLDDVICNNMEKIIYKNQASYFLNIHHFFDSFITFIISKVHNSKVAILNENGILTSIHINTLPDKLIQLVSTKYYSDTLIPHRHFDEITYLLVHEDFPILDHLDNFEITSINANDISFHFSDNKYTIMNENIKISSVTSQENEEITKCMKEELLQNSKKKEKANLTYYKSIGEILVKYNGGKEITENDIYLLLLNMIRGNLTNLSLLFSIEIINYLDEYCEDVELEDDDLEYTSQNDDLTWDENRRTKNNKEYYRDVRLNFYYPDNRELEEDELYNGSMENSSYNQFYENKKLKNLYRSISNISTSSISDVDSTKSENSKYPSDEVKFKMMSSLHSSNYNSDNSDKNKMYSPYEESIPSSSNNLSDLSNMSSKHEINSFENLSDSNSDISTSELSNNLSSSFSTISKNSTNNQSSNLSNGSNKGLYGSNEDLHGSNEDLHRSNEDLHGSNEDLHGSNEDLHGSNEDLHGSNEDLHGSNEDLHGSNEDLHGSNEDLHGSNEDLHGSNEDLHGNNEDQQMSERPHSIDVEYSSSRNMKKESEDSSNTSHTSASSTGNHSDDFLLDNSQKNLKDEPFLDNDSTIHSTSYAYSDASELKNLNNNSGNIAQGEKSYDSEDDKKWKGFMKFSILNMPNMKSEYNDIIHELESYESNNKEITKNAWYFRNMCKKKKIMEVEKIKSIKELKNDLLRTKYSVFNKNLLFLSESNLRKIFESTFFDSIQMKNAIIRIMSSYEIGNLEKILNVNMSDLNTYFYHLRNVFLSKKKILSFFSLNTSQNVIKKIETKLYSVFTTVWFHYTNYLRKVLDIFATNELHLLSSMYHSLIMTNRDENHLNVLNYFGFTDVFMIYILLIGSRKNVYYINHNKAFDIQNDSLLKMDPLHIARGHNGSYFVYKNNCGVKILNTNLDSKNKIDAGFGLHFYAVKTIDKSIFSSNNWIESDLEGETKLTLSKKSIFSLLESIEHGSITYNTNNKMNTEKYSFLTIYRNENASEINDIPALITSIICGQLYEINIVKECIKKDEVFFSFSSKINSIVYNFYNNNTSFKNNAFISSNQSYENVFSNFYNNEKILLATLLLYLDGMKRDITKISNENEIRYHFSFVYNIIKMHILKKTVSEYKTQSQLYSLEKIIFKYKLYSEKIANIITMLNDLNRGNPEYIEVLDTISEIFFRKKVEDLGMSMGQEVPEVHSEILILDLMDIINIVVFFHKVLNKIERTENLKELIDKENIIKLHIEEIINVVKNIFESYENYYYDIIGDDIRNIIMETLLKKMKNIFIYYKKFINEESKKLSSKFTKNLKKKKSFLMFKGPVAYNFPIDISYGKVRNFENIFFLDLIEYTYSDYTSSHLKYSQEKNDEAYKNMSMLIERVKNISLLYHAFDISKEYNEKLFNHIFDFAKQESINESFVERSKLWGKTVTGDSYSKLCKVNLQRLLRYYFESSRIHKLVDFMLKYNEIEIGIKKPLKEGKGSSNLYLCIRDQWLYKHTFHNGKSYLSNIKMKFNLNVEDLKACIQQSTGYAHLNTLTNIMLSILAYELHNIFNKKEKFDSMFSLMDIKRNDISNKLLFKIDNVLNVKQKSAIFYYSKNALLYLTEIFSQHFREKIIYFSENIKGGYDVYSFNPPRKKGGNKIIILKEGHTFKVYNQHSSLFSYEMYHLRDASTFHVYYEELVKMKNYLVVLEKEYTDNSNMLLEDIHITMRGHNNVKNYTNVQKMILALINRKDIGNMKKENLRNLINLDIVKHRNKRVKNNYLHMLYLEIYSLFGFGPYSNLDNLLKDLFLYDKGLLEWFKSTVSEINEHSNDVDEYDKLYALISAVRYMIKTLDNMLSKDTLGKDELESIMEIFKNKKEEEEILSLDFEKVIPDFLKKKKEIKYNTFGNKIEQLKIDQNLREQILKEIEQYKFSIESNDMKIYYFISLIGLGHSYIQKFNELKLGLHSSVSSSNAVTLRKMFNLFYVNELTDVKNTLMNIIMNLYMKFFYKRKKMVIDGEIKFSKEEKKQIGEIILSKENVNIDPLELENEEQGEDTNSAREMDNNPNKYTVHEYYLNYLIKNVYDFFYSVFNCAPDEPCFHDNGNIAEDAVDRYLRENPFNQKMIWLIPILSNFFKSSLSILYMNEKDIRLYKYQDDNTMKFSIQILVQDEKMFLVLPTYFIHINILSIVTNILLKNENDATENGRYLSPLYSNLSECVPILDDSIKNTANSDKYYKTYFEIIEEKINLFLNKKIHIYSLLVSIRKDILNFKYFIYYENFVKFLKLMDHFILVLNSKLQLNVDFKFEDIFNSPNTLVKYSINNIINFIDKDTYRIFGFEIKKFYSRIFQINSHKKYQFNSFLRLLDFLLSAIEIEIEAQNSQIESSYNLIENTKRRNYIHNLKSLESLIICEHIKIISNLMKYIEINLDNIINHIVYKSENLNVEHETINKVQIIHDCCLKYDFNELGATELTRKYFKELEKNNIKIINYIKNLQNLSDEELDYEEWYSIASKIQVDHFKKNELVYFKNLKEATFWKHGAKYFTEEIVAKKLDEQKLYIETKDIKRLSSHELTYSEYKELLFDVKIISKAEKGLDSILLNREQYAIAVVWKFFNTEICINGYDTNFEDMYSKLKNYKTDFQYVSLLKKEDIYNLYKAIIIFHRLVESIDERTFNKYKSYRITNILFDELMLKGVFISGDSLITKEYIESIFNYDMWKRDIKHVKVSNILIRSLVPAKYTNYYSTSSVFKFLRLFVNTNVNESLINVLSHVIYSVLKLGSTKEDIFKVIVSEGLLRGSLDVIRLILIKLNISLDALTSIFTIILINLHYIVEMGVIQDILDSIDYRRVFSNLFFLLHNLVEECYFKAILDFLLEYPFIVEFINNHEEKIKEIFINFKRFFLLNFGTYVNFFQHLYDNIEKKLLTYIKYFITKILNNLLPFSSELVEKIMQIEMQRISLLEFISFNDEESIIYIYQNIIALVQDEEFMTDLRIDTINKHREFFSQGKSVKISTSQFLDTLYNKYDELYHPISKFPTRLMKNVKRGALKISRKNNGSSFFQKPSIHSEKIKTKTKLNDLRSNFNNDSNNVHFNEKFKCMKYYPRNGNSHIHRCTSNYAKGDEPKTRVPDKPILTKNFEHNELQSDHLFMNPKSIIRNIFKKKNKNRRNDKKHKIGKKQGDGLLHDNKYSPHHERNIENKKNESVEHSSKDKKQGYYEMSFLENKNMNQVKNYYLVESNRYRTLSCLEKIFLHSFDINSETLENKTKICSSFYSQNWTVQLKNISMKKLSERAIFTYGYTHDLLLTTKVGSVKCELHFKIYIENEKVYTIKSKKYKNAIVDFNIFRENNELCFLVVNSKKHRSKNIHICYHAELVPFYQTNDISDYLNKIFDDIDNVNSNKIMQENKMGNERDKTNTNDDMYKYPFNIIGNSNIGVHKNENTTEMNESGINWKHTIIEDAPVPQAKGIRGNDKRGRSHLSSMNSKDLGNDENIRDYVSAKTEKISTKVSPSRKKKGALKGTLNKMLKGVKRGIKKIKDKVKSKPNEGEKKDDSNDNIGRMRDALKYLTEKKIINQLLEFEYFHSIKWTSNTFSVTIDNMKGNNENIKLVLELGDYHIKTYYEVDLENNQNIESLQKLDYFIKKSNVKDIIVQRLKKYTKLNFILKKIFKINLEIKNISYIKLRSTVDQRKQENHNSNTTSNENIKGEDKNNEEEEEEDKEDFEEEEEYDDGDDKEEDKTNKVAQKKRSSNNVEEHFEEYLKFTWYKDHDKRRFEAILSVKAINPLKLKNCNSQILCETNVDIKNVLKLFKRLNERDNKKKNGEDNSKENYEQVEEIEKRDETEEGGNNVNVNPTTDVTTMDSIANTILKPYGRRNPKDRYFTDYATHFSEIYPLTEEENYFIKTRMDKNCALLKYRLILLSVIIIKSNNLSNLKKMSGLSDEFLRSDYKQYKNIEFHQYKLFNKKYVYIENKHYIIKKKLECLLGLKFYKSLKISLEKKKLLNNFLEDLTSQISNINRFFYKFYYNDNSNIHSSSFYLDKLENVKHLCPLIYDLMRKEKINLKDTSKIDTSVKLPSTKEMEYEIELCEKKVGFYGSNVLFSGKELDDSIGKKKIENIAMFSYECEKSIFNSKNLSELDEYHQNFCINNFENELEERDEQFRPNTEWIDMLHNTFSSKKNYNYTGNNYSEIRCYGFADIDELKEYEKKKEAKCRITILNRTLNVLQQLMDKYYELKKDGISNGNAYNIYTLYKNIYTAMIYKLMFETRPFKPLRVQQKLSAVGNKYTKLLYKKENYSKFMKHMLSKTSTLYLEIELLYNEHVFLRNIHFPSESVDILIFNHKPFSDDAYGYKLSANPNEYISEGEENTKVYSFFVLILLAYYPEIQKSLLQVAENADLIFKLLDIDIVEIRNIIQASQSGNDEGSTKEGTSVYSGGETNSNSSTQYNLDQMDTNQSKIATKFSNPLGTIYNFIFHKTEDASSEGNNFSTTPDHKKMNGNVKKREQPLDGWTDGSIRGTNFFSTSMGTNSTYEISDFVWMQKKQIDSIKRLIVQHDLVAYFIKGVKLMDLNRFLKDDNILDAFKMALDEELKKNDFYHHFIKTSPPFNFDVYKVHHLLLFSFYYAFSDLIRTRRQYVNLESSINRIIDSNNSVYMYRTKRYTTFKLDPEKRAVLNKDHEEIAKFVYKCAIRYRFIHKDDRNNIIFNFTEEQINELMIILNNKKKQVYTAIDLSEITSFVEVMVENYIYILNNYPSNFSISKHSSFYENFINNVKQYFFSHNKNNNLLHIINQIDINYNMQTIKHINEKSTVINLIKSFLKFVFLASTRSYKVDKTIKQIISIDQEPTLMKMGSNSKHFKKKNTIPKMSSEYVFIQRDTPITSLDKKRTYKTSNEIVKIGKNIEKPNSISHPYTLTNTCVKRNHYWNSCTKKRLLLLDKRNNSNKTMNNFPMVPGLKKKHTRCIPCFELNEKFREICKKGKIINPQMRKGSSLQRPSCNNRLCTFSDKKGKEIFFIRNRKYQKYSPLKAAKKKNNKEKYYQIHAVKKGVMGNSSLVHHKDYKIRRLSPQKVSGICCTNEMNNGDYVDGYNSAYDGGYFNGYYKGCNHEDGKENGLVEGAEIAKKSTDSIENSRGIVYNFTEHEVKTDTDSSIVGSLFGVRMNNLYSKLKGGVFSFTFVHGFDFFLRKSLYFYRKNYISKYITYYVKMNVIQSLDMLFLIVRDHELKTSLTNTHTIKHSLFDMCLFNLQNLSVSMKNILNIIDEDKIEKILSQVIAIIHMKYIGNARFIEEIIQHINSALSSNVTLKKLFGNFISYLTISSIQTVELYFHSRYKKKLLKVIIDILNKVSGTISNILGEPFFQSYMCTNLIKLGESFISQFNAENTVYRFFMDIGEINFIDILISYAYKYYPKAVQDFLEG</sequence>
<proteinExistence type="predicted"/>
<evidence type="ECO:0000313" key="3">
    <source>
        <dbReference type="Proteomes" id="UP000195521"/>
    </source>
</evidence>
<evidence type="ECO:0000256" key="1">
    <source>
        <dbReference type="SAM" id="MobiDB-lite"/>
    </source>
</evidence>
<feature type="region of interest" description="Disordered" evidence="1">
    <location>
        <begin position="3903"/>
        <end position="3967"/>
    </location>
</feature>
<feature type="compositionally biased region" description="Basic and acidic residues" evidence="1">
    <location>
        <begin position="4707"/>
        <end position="4722"/>
    </location>
</feature>
<dbReference type="GeneID" id="39747619"/>
<feature type="region of interest" description="Disordered" evidence="1">
    <location>
        <begin position="4034"/>
        <end position="4072"/>
    </location>
</feature>
<dbReference type="Proteomes" id="UP000195521">
    <property type="component" value="Unassembled WGS sequence"/>
</dbReference>
<reference evidence="3" key="1">
    <citation type="submission" date="2017-04" db="EMBL/GenBank/DDBJ databases">
        <title>Plasmodium gonderi genome.</title>
        <authorList>
            <person name="Arisue N."/>
            <person name="Honma H."/>
            <person name="Kawai S."/>
            <person name="Tougan T."/>
            <person name="Tanabe K."/>
            <person name="Horii T."/>
        </authorList>
    </citation>
    <scope>NUCLEOTIDE SEQUENCE [LARGE SCALE GENOMIC DNA]</scope>
    <source>
        <strain evidence="3">ATCC 30045</strain>
    </source>
</reference>
<accession>A0A1Y1JED9</accession>
<feature type="region of interest" description="Disordered" evidence="1">
    <location>
        <begin position="3378"/>
        <end position="3428"/>
    </location>
</feature>
<dbReference type="RefSeq" id="XP_028543490.1">
    <property type="nucleotide sequence ID" value="XM_028687689.1"/>
</dbReference>
<feature type="region of interest" description="Disordered" evidence="1">
    <location>
        <begin position="3751"/>
        <end position="3772"/>
    </location>
</feature>
<protein>
    <submittedName>
        <fullName evidence="2">Uncharacterized protein</fullName>
    </submittedName>
</protein>
<feature type="compositionally biased region" description="Basic residues" evidence="1">
    <location>
        <begin position="3378"/>
        <end position="3394"/>
    </location>
</feature>
<feature type="compositionally biased region" description="Low complexity" evidence="1">
    <location>
        <begin position="602"/>
        <end position="623"/>
    </location>
</feature>
<feature type="region of interest" description="Disordered" evidence="1">
    <location>
        <begin position="4699"/>
        <end position="4724"/>
    </location>
</feature>
<feature type="compositionally biased region" description="Basic and acidic residues" evidence="1">
    <location>
        <begin position="682"/>
        <end position="778"/>
    </location>
</feature>
<feature type="compositionally biased region" description="Low complexity" evidence="1">
    <location>
        <begin position="642"/>
        <end position="681"/>
    </location>
</feature>
<feature type="region of interest" description="Disordered" evidence="1">
    <location>
        <begin position="589"/>
        <end position="815"/>
    </location>
</feature>
<gene>
    <name evidence="2" type="ORF">PGO_091000</name>
</gene>
<feature type="compositionally biased region" description="Low complexity" evidence="1">
    <location>
        <begin position="794"/>
        <end position="807"/>
    </location>
</feature>
<feature type="compositionally biased region" description="Basic and acidic residues" evidence="1">
    <location>
        <begin position="4034"/>
        <end position="4058"/>
    </location>
</feature>